<evidence type="ECO:0000313" key="1">
    <source>
        <dbReference type="EMBL" id="KAI4331831.1"/>
    </source>
</evidence>
<protein>
    <submittedName>
        <fullName evidence="1">Uncharacterized protein</fullName>
    </submittedName>
</protein>
<dbReference type="EMBL" id="CM039432">
    <property type="protein sequence ID" value="KAI4331831.1"/>
    <property type="molecule type" value="Genomic_DNA"/>
</dbReference>
<organism evidence="1 2">
    <name type="scientific">Bauhinia variegata</name>
    <name type="common">Purple orchid tree</name>
    <name type="synonym">Phanera variegata</name>
    <dbReference type="NCBI Taxonomy" id="167791"/>
    <lineage>
        <taxon>Eukaryota</taxon>
        <taxon>Viridiplantae</taxon>
        <taxon>Streptophyta</taxon>
        <taxon>Embryophyta</taxon>
        <taxon>Tracheophyta</taxon>
        <taxon>Spermatophyta</taxon>
        <taxon>Magnoliopsida</taxon>
        <taxon>eudicotyledons</taxon>
        <taxon>Gunneridae</taxon>
        <taxon>Pentapetalae</taxon>
        <taxon>rosids</taxon>
        <taxon>fabids</taxon>
        <taxon>Fabales</taxon>
        <taxon>Fabaceae</taxon>
        <taxon>Cercidoideae</taxon>
        <taxon>Cercideae</taxon>
        <taxon>Bauhiniinae</taxon>
        <taxon>Bauhinia</taxon>
    </lineage>
</organism>
<dbReference type="Proteomes" id="UP000828941">
    <property type="component" value="Chromosome 7"/>
</dbReference>
<keyword evidence="2" id="KW-1185">Reference proteome</keyword>
<accession>A0ACB9N9G8</accession>
<evidence type="ECO:0000313" key="2">
    <source>
        <dbReference type="Proteomes" id="UP000828941"/>
    </source>
</evidence>
<comment type="caution">
    <text evidence="1">The sequence shown here is derived from an EMBL/GenBank/DDBJ whole genome shotgun (WGS) entry which is preliminary data.</text>
</comment>
<sequence length="122" mass="14546">MRCGGDFNSILQPHEKKGGVDSDERDMEDFRDFLTLNQLEDFGFIREKFTWCNKQKREECIWERLDRWVANVNWQVRHPKATMWNLEGQGSDHKAILLNSDPYNVKIKRNMCLTLDGQRIDK</sequence>
<gene>
    <name evidence="1" type="ORF">L6164_016786</name>
</gene>
<name>A0ACB9N9G8_BAUVA</name>
<proteinExistence type="predicted"/>
<reference evidence="1 2" key="1">
    <citation type="journal article" date="2022" name="DNA Res.">
        <title>Chromosomal-level genome assembly of the orchid tree Bauhinia variegata (Leguminosae; Cercidoideae) supports the allotetraploid origin hypothesis of Bauhinia.</title>
        <authorList>
            <person name="Zhong Y."/>
            <person name="Chen Y."/>
            <person name="Zheng D."/>
            <person name="Pang J."/>
            <person name="Liu Y."/>
            <person name="Luo S."/>
            <person name="Meng S."/>
            <person name="Qian L."/>
            <person name="Wei D."/>
            <person name="Dai S."/>
            <person name="Zhou R."/>
        </authorList>
    </citation>
    <scope>NUCLEOTIDE SEQUENCE [LARGE SCALE GENOMIC DNA]</scope>
    <source>
        <strain evidence="1">BV-YZ2020</strain>
    </source>
</reference>